<sequence>MCKADQVKRIHIVMDETCFQIVGEPAPNKVHPNNIVDAQFSAYYQAAASWLYGDAQGWAIYDRANDPAVHALCDKIIIEGRRLSNDLITTMTVTLQDGQTQEMTLERPKGQQPERPPTNAEVVQKFRSLATHVLGNEKVEKVVEFVTGRLEIPVANLIGVLA</sequence>
<name>A0A8H4KLF4_9HYPO</name>
<gene>
    <name evidence="3" type="ORF">F53441_5172</name>
</gene>
<dbReference type="Pfam" id="PF19305">
    <property type="entry name" value="MmgE_PrpD_C"/>
    <property type="match status" value="1"/>
</dbReference>
<protein>
    <recommendedName>
        <fullName evidence="2">MmgE/PrpD C-terminal domain-containing protein</fullName>
    </recommendedName>
</protein>
<dbReference type="OrthoDB" id="10267976at2759"/>
<dbReference type="GO" id="GO:0016829">
    <property type="term" value="F:lyase activity"/>
    <property type="evidence" value="ECO:0007669"/>
    <property type="project" value="InterPro"/>
</dbReference>
<dbReference type="PANTHER" id="PTHR16943">
    <property type="entry name" value="2-METHYLCITRATE DEHYDRATASE-RELATED"/>
    <property type="match status" value="1"/>
</dbReference>
<evidence type="ECO:0000313" key="3">
    <source>
        <dbReference type="EMBL" id="KAF4451853.1"/>
    </source>
</evidence>
<dbReference type="EMBL" id="JAADJG010000208">
    <property type="protein sequence ID" value="KAF4451853.1"/>
    <property type="molecule type" value="Genomic_DNA"/>
</dbReference>
<dbReference type="SUPFAM" id="SSF103378">
    <property type="entry name" value="2-methylcitrate dehydratase PrpD"/>
    <property type="match status" value="1"/>
</dbReference>
<dbReference type="Proteomes" id="UP000605986">
    <property type="component" value="Unassembled WGS sequence"/>
</dbReference>
<evidence type="ECO:0000256" key="1">
    <source>
        <dbReference type="SAM" id="MobiDB-lite"/>
    </source>
</evidence>
<dbReference type="PANTHER" id="PTHR16943:SF8">
    <property type="entry name" value="2-METHYLCITRATE DEHYDRATASE"/>
    <property type="match status" value="1"/>
</dbReference>
<dbReference type="Gene3D" id="3.30.1330.120">
    <property type="entry name" value="2-methylcitrate dehydratase PrpD"/>
    <property type="match status" value="1"/>
</dbReference>
<feature type="region of interest" description="Disordered" evidence="1">
    <location>
        <begin position="99"/>
        <end position="118"/>
    </location>
</feature>
<organism evidence="3 4">
    <name type="scientific">Fusarium austroafricanum</name>
    <dbReference type="NCBI Taxonomy" id="2364996"/>
    <lineage>
        <taxon>Eukaryota</taxon>
        <taxon>Fungi</taxon>
        <taxon>Dikarya</taxon>
        <taxon>Ascomycota</taxon>
        <taxon>Pezizomycotina</taxon>
        <taxon>Sordariomycetes</taxon>
        <taxon>Hypocreomycetidae</taxon>
        <taxon>Hypocreales</taxon>
        <taxon>Nectriaceae</taxon>
        <taxon>Fusarium</taxon>
        <taxon>Fusarium concolor species complex</taxon>
    </lineage>
</organism>
<comment type="caution">
    <text evidence="3">The sequence shown here is derived from an EMBL/GenBank/DDBJ whole genome shotgun (WGS) entry which is preliminary data.</text>
</comment>
<dbReference type="InterPro" id="IPR042188">
    <property type="entry name" value="MmgE/PrpD_sf_2"/>
</dbReference>
<proteinExistence type="predicted"/>
<reference evidence="3" key="1">
    <citation type="submission" date="2020-01" db="EMBL/GenBank/DDBJ databases">
        <title>Identification and distribution of gene clusters putatively required for synthesis of sphingolipid metabolism inhibitors in phylogenetically diverse species of the filamentous fungus Fusarium.</title>
        <authorList>
            <person name="Kim H.-S."/>
            <person name="Busman M."/>
            <person name="Brown D.W."/>
            <person name="Divon H."/>
            <person name="Uhlig S."/>
            <person name="Proctor R.H."/>
        </authorList>
    </citation>
    <scope>NUCLEOTIDE SEQUENCE</scope>
    <source>
        <strain evidence="3">NRRL 53441</strain>
    </source>
</reference>
<dbReference type="InterPro" id="IPR036148">
    <property type="entry name" value="MmgE/PrpD_sf"/>
</dbReference>
<dbReference type="InterPro" id="IPR045337">
    <property type="entry name" value="MmgE_PrpD_C"/>
</dbReference>
<dbReference type="InterPro" id="IPR005656">
    <property type="entry name" value="MmgE_PrpD"/>
</dbReference>
<accession>A0A8H4KLF4</accession>
<evidence type="ECO:0000259" key="2">
    <source>
        <dbReference type="Pfam" id="PF19305"/>
    </source>
</evidence>
<evidence type="ECO:0000313" key="4">
    <source>
        <dbReference type="Proteomes" id="UP000605986"/>
    </source>
</evidence>
<keyword evidence="4" id="KW-1185">Reference proteome</keyword>
<feature type="domain" description="MmgE/PrpD C-terminal" evidence="2">
    <location>
        <begin position="4"/>
        <end position="142"/>
    </location>
</feature>
<dbReference type="AlphaFoldDB" id="A0A8H4KLF4"/>